<dbReference type="EMBL" id="JACGCM010000696">
    <property type="protein sequence ID" value="KAF6168437.1"/>
    <property type="molecule type" value="Genomic_DNA"/>
</dbReference>
<dbReference type="OrthoDB" id="9990610at2759"/>
<accession>A0A7J7NMJ7</accession>
<sequence length="271" mass="29969">MGDLDSAKLVFNGIEVKDVVSYNCLISAYSKSAELRVLERMRTEKCPPNEMTLVTVLSICAKLGDLEMGLKVKRLIDDGGLCKNMIVSTAILEMYVKCEALDDARLEFDQMARRDVVAWSAMIAEYAQNGRTNDALELFERMKNKGFKPNDITLVSVLSACAQLGLIEAGERIGKYVESRGLSPTVHVGWALLDMYAKCGNIGKACQLFDYMNYTDIVVWNTMIGGLAYSGFPNDAINLFMKMKDASVKPNDITFVWVLTACTHAGLIELG</sequence>
<name>A0A7J7NMJ7_9MAGN</name>
<comment type="caution">
    <text evidence="3">The sequence shown here is derived from an EMBL/GenBank/DDBJ whole genome shotgun (WGS) entry which is preliminary data.</text>
</comment>
<dbReference type="FunFam" id="1.25.40.10:FF:000344">
    <property type="entry name" value="Pentatricopeptide repeat-containing protein"/>
    <property type="match status" value="1"/>
</dbReference>
<reference evidence="3 4" key="1">
    <citation type="journal article" date="2020" name="IScience">
        <title>Genome Sequencing of the Endangered Kingdonia uniflora (Circaeasteraceae, Ranunculales) Reveals Potential Mechanisms of Evolutionary Specialization.</title>
        <authorList>
            <person name="Sun Y."/>
            <person name="Deng T."/>
            <person name="Zhang A."/>
            <person name="Moore M.J."/>
            <person name="Landis J.B."/>
            <person name="Lin N."/>
            <person name="Zhang H."/>
            <person name="Zhang X."/>
            <person name="Huang J."/>
            <person name="Zhang X."/>
            <person name="Sun H."/>
            <person name="Wang H."/>
        </authorList>
    </citation>
    <scope>NUCLEOTIDE SEQUENCE [LARGE SCALE GENOMIC DNA]</scope>
    <source>
        <strain evidence="3">TB1705</strain>
        <tissue evidence="3">Leaf</tissue>
    </source>
</reference>
<keyword evidence="4" id="KW-1185">Reference proteome</keyword>
<protein>
    <recommendedName>
        <fullName evidence="5">Pentatricopeptide repeat-containing protein</fullName>
    </recommendedName>
</protein>
<dbReference type="InterPro" id="IPR002885">
    <property type="entry name" value="PPR_rpt"/>
</dbReference>
<dbReference type="AlphaFoldDB" id="A0A7J7NMJ7"/>
<dbReference type="InterPro" id="IPR011990">
    <property type="entry name" value="TPR-like_helical_dom_sf"/>
</dbReference>
<dbReference type="InterPro" id="IPR046960">
    <property type="entry name" value="PPR_At4g14850-like_plant"/>
</dbReference>
<dbReference type="Gene3D" id="1.25.40.10">
    <property type="entry name" value="Tetratricopeptide repeat domain"/>
    <property type="match status" value="2"/>
</dbReference>
<dbReference type="Pfam" id="PF01535">
    <property type="entry name" value="PPR"/>
    <property type="match status" value="1"/>
</dbReference>
<evidence type="ECO:0000313" key="4">
    <source>
        <dbReference type="Proteomes" id="UP000541444"/>
    </source>
</evidence>
<dbReference type="FunFam" id="1.25.40.10:FF:000031">
    <property type="entry name" value="Pentatricopeptide repeat-containing protein mitochondrial"/>
    <property type="match status" value="1"/>
</dbReference>
<dbReference type="PANTHER" id="PTHR24015:SF1063">
    <property type="entry name" value="OS12G0156900 PROTEIN"/>
    <property type="match status" value="1"/>
</dbReference>
<keyword evidence="1" id="KW-0677">Repeat</keyword>
<dbReference type="GO" id="GO:0009451">
    <property type="term" value="P:RNA modification"/>
    <property type="evidence" value="ECO:0007669"/>
    <property type="project" value="InterPro"/>
</dbReference>
<dbReference type="PROSITE" id="PS51375">
    <property type="entry name" value="PPR"/>
    <property type="match status" value="2"/>
</dbReference>
<dbReference type="Proteomes" id="UP000541444">
    <property type="component" value="Unassembled WGS sequence"/>
</dbReference>
<feature type="repeat" description="PPR" evidence="2">
    <location>
        <begin position="115"/>
        <end position="149"/>
    </location>
</feature>
<dbReference type="PANTHER" id="PTHR24015">
    <property type="entry name" value="OS07G0578800 PROTEIN-RELATED"/>
    <property type="match status" value="1"/>
</dbReference>
<evidence type="ECO:0000256" key="1">
    <source>
        <dbReference type="ARBA" id="ARBA00022737"/>
    </source>
</evidence>
<evidence type="ECO:0000313" key="3">
    <source>
        <dbReference type="EMBL" id="KAF6168437.1"/>
    </source>
</evidence>
<gene>
    <name evidence="3" type="ORF">GIB67_004989</name>
</gene>
<dbReference type="Pfam" id="PF13812">
    <property type="entry name" value="PPR_3"/>
    <property type="match status" value="1"/>
</dbReference>
<evidence type="ECO:0000256" key="2">
    <source>
        <dbReference type="PROSITE-ProRule" id="PRU00708"/>
    </source>
</evidence>
<dbReference type="Pfam" id="PF13041">
    <property type="entry name" value="PPR_2"/>
    <property type="match status" value="2"/>
</dbReference>
<evidence type="ECO:0008006" key="5">
    <source>
        <dbReference type="Google" id="ProtNLM"/>
    </source>
</evidence>
<feature type="repeat" description="PPR" evidence="2">
    <location>
        <begin position="216"/>
        <end position="250"/>
    </location>
</feature>
<proteinExistence type="predicted"/>
<dbReference type="NCBIfam" id="TIGR00756">
    <property type="entry name" value="PPR"/>
    <property type="match status" value="2"/>
</dbReference>
<organism evidence="3 4">
    <name type="scientific">Kingdonia uniflora</name>
    <dbReference type="NCBI Taxonomy" id="39325"/>
    <lineage>
        <taxon>Eukaryota</taxon>
        <taxon>Viridiplantae</taxon>
        <taxon>Streptophyta</taxon>
        <taxon>Embryophyta</taxon>
        <taxon>Tracheophyta</taxon>
        <taxon>Spermatophyta</taxon>
        <taxon>Magnoliopsida</taxon>
        <taxon>Ranunculales</taxon>
        <taxon>Circaeasteraceae</taxon>
        <taxon>Kingdonia</taxon>
    </lineage>
</organism>
<dbReference type="GO" id="GO:0003723">
    <property type="term" value="F:RNA binding"/>
    <property type="evidence" value="ECO:0007669"/>
    <property type="project" value="InterPro"/>
</dbReference>